<evidence type="ECO:0000313" key="3">
    <source>
        <dbReference type="EMBL" id="ANY65652.1"/>
    </source>
</evidence>
<feature type="transmembrane region" description="Helical" evidence="1">
    <location>
        <begin position="151"/>
        <end position="169"/>
    </location>
</feature>
<feature type="transmembrane region" description="Helical" evidence="1">
    <location>
        <begin position="380"/>
        <end position="396"/>
    </location>
</feature>
<keyword evidence="1" id="KW-0812">Transmembrane</keyword>
<gene>
    <name evidence="3" type="ORF">BBD42_03625</name>
</gene>
<feature type="transmembrane region" description="Helical" evidence="1">
    <location>
        <begin position="339"/>
        <end position="360"/>
    </location>
</feature>
<sequence>MSIWKYEMKKMLFHHKGFLFIGVYIILSIASMVILDKPANPDVEMNRSQYQFYLDQVQGPYSVETEHFFANEAAKISDAKVALQRISDNFYDGELEEQKFLTHSDSLASILKNEKGFQLAYNQYVYVREFPDNRYFLYTNGWDGLLSNDSLDILFVLLVLLLVTPMFCYEFESKMDTLLLTVKKGSRTHALCKISHVLVMVSVLCLLSAGLRYGFYDFKYGLDNGHYPLESLSYFGTSIKEVTLLQSFLWITAGKLFGSLCFAIFILFASVCFKKYAITLFSCTAVVLLPYYGLQLESTKYFLPGPLGFMVSTGYFRGNEFKLNSWKDQMDMVFREVSFTAWSIVFAITVSLSVVMLFVILHKRSNVWIVKQRKYRGKRLLPTLLILWMAVSMLVGCSSSNGAMAGVTYNYASKQSFQNNKHRFYMDPKEIELGNNQIVFEDQTSGEKRKLVRDPLTSLTRIAGAIFGEGTDVYYMKIDYEKSGLREGATRFSVIGVDTTRFNEKIIFEKKLSADKGTVLGLVKGNAYVASFYLTVSAFFLDESSLYLIGQTDGQTEIRQINRLTGDMRVLLQIPVLRSLAFDGRTIYYVDEKSQIVKYDTKTDTMTTITDLITREFILTESELIYVNRKEQQKLYAMNLHDSTIRKLTDVPVLSFRYDKPYITYIGKIDMKEYQLSNM</sequence>
<organism evidence="3">
    <name type="scientific">Paenibacillus sp. BIHB 4019</name>
    <dbReference type="NCBI Taxonomy" id="1870819"/>
    <lineage>
        <taxon>Bacteria</taxon>
        <taxon>Bacillati</taxon>
        <taxon>Bacillota</taxon>
        <taxon>Bacilli</taxon>
        <taxon>Bacillales</taxon>
        <taxon>Paenibacillaceae</taxon>
        <taxon>Paenibacillus</taxon>
    </lineage>
</organism>
<accession>A0A1B2DD74</accession>
<feature type="transmembrane region" description="Helical" evidence="1">
    <location>
        <begin position="12"/>
        <end position="35"/>
    </location>
</feature>
<dbReference type="RefSeq" id="WP_237163360.1">
    <property type="nucleotide sequence ID" value="NZ_CP016808.1"/>
</dbReference>
<dbReference type="Pfam" id="PF16472">
    <property type="entry name" value="DUF5050"/>
    <property type="match status" value="1"/>
</dbReference>
<feature type="domain" description="Prolow-density lipoprotein receptor-related protein 1-like beta-propeller" evidence="2">
    <location>
        <begin position="542"/>
        <end position="668"/>
    </location>
</feature>
<name>A0A1B2DD74_9BACL</name>
<dbReference type="AlphaFoldDB" id="A0A1B2DD74"/>
<feature type="transmembrane region" description="Helical" evidence="1">
    <location>
        <begin position="248"/>
        <end position="269"/>
    </location>
</feature>
<reference evidence="3" key="1">
    <citation type="submission" date="2016-08" db="EMBL/GenBank/DDBJ databases">
        <title>Complete Genome Seqeunce of Paenibacillus sp. BIHB 4019 from tea rhizoplane.</title>
        <authorList>
            <person name="Thakur R."/>
            <person name="Swarnkar M.K."/>
            <person name="Gulati A."/>
        </authorList>
    </citation>
    <scope>NUCLEOTIDE SEQUENCE [LARGE SCALE GENOMIC DNA]</scope>
    <source>
        <strain evidence="3">BIHB4019</strain>
    </source>
</reference>
<dbReference type="EMBL" id="CP016808">
    <property type="protein sequence ID" value="ANY65652.1"/>
    <property type="molecule type" value="Genomic_DNA"/>
</dbReference>
<evidence type="ECO:0000256" key="1">
    <source>
        <dbReference type="SAM" id="Phobius"/>
    </source>
</evidence>
<keyword evidence="1" id="KW-1133">Transmembrane helix</keyword>
<evidence type="ECO:0000259" key="2">
    <source>
        <dbReference type="Pfam" id="PF16472"/>
    </source>
</evidence>
<keyword evidence="1" id="KW-0472">Membrane</keyword>
<dbReference type="InterPro" id="IPR032485">
    <property type="entry name" value="LRP1-like_beta_prop"/>
</dbReference>
<feature type="transmembrane region" description="Helical" evidence="1">
    <location>
        <begin position="190"/>
        <end position="211"/>
    </location>
</feature>
<feature type="transmembrane region" description="Helical" evidence="1">
    <location>
        <begin position="276"/>
        <end position="294"/>
    </location>
</feature>
<protein>
    <submittedName>
        <fullName evidence="3">ABC transporter permease</fullName>
    </submittedName>
</protein>
<dbReference type="SUPFAM" id="SSF69304">
    <property type="entry name" value="Tricorn protease N-terminal domain"/>
    <property type="match status" value="1"/>
</dbReference>
<proteinExistence type="predicted"/>